<accession>A0A2U1CFR1</accession>
<dbReference type="GO" id="GO:0000150">
    <property type="term" value="F:DNA strand exchange activity"/>
    <property type="evidence" value="ECO:0007669"/>
    <property type="project" value="InterPro"/>
</dbReference>
<feature type="domain" description="Recombinase" evidence="3">
    <location>
        <begin position="185"/>
        <end position="311"/>
    </location>
</feature>
<evidence type="ECO:0000313" key="5">
    <source>
        <dbReference type="Proteomes" id="UP000245778"/>
    </source>
</evidence>
<dbReference type="Gene3D" id="3.40.50.1390">
    <property type="entry name" value="Resolvase, N-terminal catalytic domain"/>
    <property type="match status" value="1"/>
</dbReference>
<organism evidence="4 5">
    <name type="scientific">Intestinimonas butyriciproducens</name>
    <dbReference type="NCBI Taxonomy" id="1297617"/>
    <lineage>
        <taxon>Bacteria</taxon>
        <taxon>Bacillati</taxon>
        <taxon>Bacillota</taxon>
        <taxon>Clostridia</taxon>
        <taxon>Eubacteriales</taxon>
        <taxon>Intestinimonas</taxon>
    </lineage>
</organism>
<dbReference type="Pfam" id="PF00239">
    <property type="entry name" value="Resolvase"/>
    <property type="match status" value="1"/>
</dbReference>
<keyword evidence="1" id="KW-0175">Coiled coil</keyword>
<dbReference type="InterPro" id="IPR011109">
    <property type="entry name" value="DNA_bind_recombinase_dom"/>
</dbReference>
<dbReference type="SMART" id="SM00857">
    <property type="entry name" value="Resolvase"/>
    <property type="match status" value="1"/>
</dbReference>
<evidence type="ECO:0000259" key="3">
    <source>
        <dbReference type="PROSITE" id="PS51737"/>
    </source>
</evidence>
<sequence length="541" mass="61205">MRDNPPRVITIPAKVESTAQQAVQRQLRVAAYCRVSTDDEEQLTSYEAQQTYYTDKIMGNKDWTMAGIFADEGITGTSARKRPEFLKMIRQCKRKKIDIILTKSISRFARNTVDCLNYIRALRELGIAVIFEKENINTMESDSEILITMLGAFAQAESESISANVRWGKRQAMREGKAIIQYKRLYAYEKGEDGMPQIIPEQADVVRSIYDRYLTGASLRMLKDWLESEQIPNVAGGAEWTISSIRSILTNEKYCGDVLLQKTYISDCISRKVIRNTGQLPMYLVENHHDGIVDRKTFDAVQAEMARRNAGKSPSKKNAPTGMTSYASKYALSERLVCGECGTLYRRCTWSKRGKKRVVWRCVSRLDYGTKYCHNSPSVDEDQLQRSILAAINSAMSRKSTLIRKITGAMEQVLAPIPGESMSLSDIESRLDELNDLTRTLVAKAAHAENPSIYTVQLKEIMDEAAVLKEKRQAIEEQRKSNVRAIRRIEEAAAVMEGASAEIQEWDEILIRQLVDTVKVVSAEHITVILRGGIQVEQDMI</sequence>
<feature type="coiled-coil region" evidence="1">
    <location>
        <begin position="458"/>
        <end position="488"/>
    </location>
</feature>
<gene>
    <name evidence="4" type="ORF">C7373_101258</name>
</gene>
<feature type="domain" description="Resolvase/invertase-type recombinase catalytic" evidence="2">
    <location>
        <begin position="28"/>
        <end position="176"/>
    </location>
</feature>
<dbReference type="InterPro" id="IPR038109">
    <property type="entry name" value="DNA_bind_recomb_sf"/>
</dbReference>
<dbReference type="AlphaFoldDB" id="A0A2U1CFR1"/>
<dbReference type="InterPro" id="IPR025827">
    <property type="entry name" value="Zn_ribbon_recom_dom"/>
</dbReference>
<dbReference type="GeneID" id="93228007"/>
<evidence type="ECO:0000313" key="4">
    <source>
        <dbReference type="EMBL" id="PVY59744.1"/>
    </source>
</evidence>
<dbReference type="PANTHER" id="PTHR30461">
    <property type="entry name" value="DNA-INVERTASE FROM LAMBDOID PROPHAGE"/>
    <property type="match status" value="1"/>
</dbReference>
<dbReference type="CDD" id="cd00338">
    <property type="entry name" value="Ser_Recombinase"/>
    <property type="match status" value="1"/>
</dbReference>
<name>A0A2U1CFR1_9FIRM</name>
<evidence type="ECO:0000256" key="1">
    <source>
        <dbReference type="SAM" id="Coils"/>
    </source>
</evidence>
<dbReference type="InterPro" id="IPR006119">
    <property type="entry name" value="Resolv_N"/>
</dbReference>
<dbReference type="InterPro" id="IPR036162">
    <property type="entry name" value="Resolvase-like_N_sf"/>
</dbReference>
<dbReference type="SUPFAM" id="SSF53041">
    <property type="entry name" value="Resolvase-like"/>
    <property type="match status" value="1"/>
</dbReference>
<dbReference type="PROSITE" id="PS51737">
    <property type="entry name" value="RECOMBINASE_DNA_BIND"/>
    <property type="match status" value="1"/>
</dbReference>
<protein>
    <submittedName>
        <fullName evidence="4">DNA invertase Pin-like site-specific DNA recombinase</fullName>
    </submittedName>
</protein>
<dbReference type="PROSITE" id="PS51736">
    <property type="entry name" value="RECOMBINASES_3"/>
    <property type="match status" value="1"/>
</dbReference>
<dbReference type="Gene3D" id="3.90.1750.20">
    <property type="entry name" value="Putative Large Serine Recombinase, Chain B, Domain 2"/>
    <property type="match status" value="1"/>
</dbReference>
<dbReference type="OrthoDB" id="1839742at2"/>
<dbReference type="RefSeq" id="WP_116721494.1">
    <property type="nucleotide sequence ID" value="NZ_CP011524.1"/>
</dbReference>
<evidence type="ECO:0000259" key="2">
    <source>
        <dbReference type="PROSITE" id="PS51736"/>
    </source>
</evidence>
<proteinExistence type="predicted"/>
<dbReference type="InterPro" id="IPR050639">
    <property type="entry name" value="SSR_resolvase"/>
</dbReference>
<dbReference type="Proteomes" id="UP000245778">
    <property type="component" value="Unassembled WGS sequence"/>
</dbReference>
<dbReference type="EMBL" id="QEKK01000001">
    <property type="protein sequence ID" value="PVY59744.1"/>
    <property type="molecule type" value="Genomic_DNA"/>
</dbReference>
<dbReference type="Pfam" id="PF07508">
    <property type="entry name" value="Recombinase"/>
    <property type="match status" value="1"/>
</dbReference>
<comment type="caution">
    <text evidence="4">The sequence shown here is derived from an EMBL/GenBank/DDBJ whole genome shotgun (WGS) entry which is preliminary data.</text>
</comment>
<dbReference type="Pfam" id="PF13408">
    <property type="entry name" value="Zn_ribbon_recom"/>
    <property type="match status" value="1"/>
</dbReference>
<dbReference type="GO" id="GO:0003677">
    <property type="term" value="F:DNA binding"/>
    <property type="evidence" value="ECO:0007669"/>
    <property type="project" value="InterPro"/>
</dbReference>
<reference evidence="4 5" key="1">
    <citation type="submission" date="2018-04" db="EMBL/GenBank/DDBJ databases">
        <title>Genomic Encyclopedia of Type Strains, Phase IV (KMG-IV): sequencing the most valuable type-strain genomes for metagenomic binning, comparative biology and taxonomic classification.</title>
        <authorList>
            <person name="Goeker M."/>
        </authorList>
    </citation>
    <scope>NUCLEOTIDE SEQUENCE [LARGE SCALE GENOMIC DNA]</scope>
    <source>
        <strain evidence="4 5">DSM 26588</strain>
    </source>
</reference>
<dbReference type="PANTHER" id="PTHR30461:SF23">
    <property type="entry name" value="DNA RECOMBINASE-RELATED"/>
    <property type="match status" value="1"/>
</dbReference>